<reference evidence="2" key="1">
    <citation type="submission" date="2021-10" db="EMBL/GenBank/DDBJ databases">
        <title>De novo Genome Assembly of Clathrus columnatus (Basidiomycota, Fungi) Using Illumina and Nanopore Sequence Data.</title>
        <authorList>
            <person name="Ogiso-Tanaka E."/>
            <person name="Itagaki H."/>
            <person name="Hosoya T."/>
            <person name="Hosaka K."/>
        </authorList>
    </citation>
    <scope>NUCLEOTIDE SEQUENCE</scope>
    <source>
        <strain evidence="2">MO-923</strain>
    </source>
</reference>
<keyword evidence="3" id="KW-1185">Reference proteome</keyword>
<name>A0AAV5A5Z7_9AGAM</name>
<protein>
    <submittedName>
        <fullName evidence="2">Uncharacterized protein</fullName>
    </submittedName>
</protein>
<evidence type="ECO:0000313" key="2">
    <source>
        <dbReference type="EMBL" id="GJJ08922.1"/>
    </source>
</evidence>
<dbReference type="Proteomes" id="UP001050691">
    <property type="component" value="Unassembled WGS sequence"/>
</dbReference>
<evidence type="ECO:0000256" key="1">
    <source>
        <dbReference type="SAM" id="SignalP"/>
    </source>
</evidence>
<organism evidence="2 3">
    <name type="scientific">Clathrus columnatus</name>
    <dbReference type="NCBI Taxonomy" id="1419009"/>
    <lineage>
        <taxon>Eukaryota</taxon>
        <taxon>Fungi</taxon>
        <taxon>Dikarya</taxon>
        <taxon>Basidiomycota</taxon>
        <taxon>Agaricomycotina</taxon>
        <taxon>Agaricomycetes</taxon>
        <taxon>Phallomycetidae</taxon>
        <taxon>Phallales</taxon>
        <taxon>Clathraceae</taxon>
        <taxon>Clathrus</taxon>
    </lineage>
</organism>
<gene>
    <name evidence="2" type="ORF">Clacol_003142</name>
</gene>
<evidence type="ECO:0000313" key="3">
    <source>
        <dbReference type="Proteomes" id="UP001050691"/>
    </source>
</evidence>
<proteinExistence type="predicted"/>
<feature type="chain" id="PRO_5043540022" evidence="1">
    <location>
        <begin position="20"/>
        <end position="63"/>
    </location>
</feature>
<dbReference type="AlphaFoldDB" id="A0AAV5A5Z7"/>
<sequence>MRFTFFAAVVATLLVSVAAHPHYTPRIIPVSENLNNGEPREYGVSSVRIWILNPLSREITSYA</sequence>
<accession>A0AAV5A5Z7</accession>
<dbReference type="EMBL" id="BPWL01000003">
    <property type="protein sequence ID" value="GJJ08922.1"/>
    <property type="molecule type" value="Genomic_DNA"/>
</dbReference>
<comment type="caution">
    <text evidence="2">The sequence shown here is derived from an EMBL/GenBank/DDBJ whole genome shotgun (WGS) entry which is preliminary data.</text>
</comment>
<feature type="signal peptide" evidence="1">
    <location>
        <begin position="1"/>
        <end position="19"/>
    </location>
</feature>
<keyword evidence="1" id="KW-0732">Signal</keyword>